<accession>A0A9P6U0V6</accession>
<evidence type="ECO:0000256" key="1">
    <source>
        <dbReference type="SAM" id="MobiDB-lite"/>
    </source>
</evidence>
<gene>
    <name evidence="2" type="ORF">DFQ27_006130</name>
</gene>
<evidence type="ECO:0000313" key="2">
    <source>
        <dbReference type="EMBL" id="KAG0255646.1"/>
    </source>
</evidence>
<protein>
    <submittedName>
        <fullName evidence="2">Uncharacterized protein</fullName>
    </submittedName>
</protein>
<feature type="compositionally biased region" description="Low complexity" evidence="1">
    <location>
        <begin position="136"/>
        <end position="151"/>
    </location>
</feature>
<dbReference type="EMBL" id="JAAAJB010000449">
    <property type="protein sequence ID" value="KAG0255646.1"/>
    <property type="molecule type" value="Genomic_DNA"/>
</dbReference>
<dbReference type="OrthoDB" id="10266437at2759"/>
<feature type="compositionally biased region" description="Polar residues" evidence="1">
    <location>
        <begin position="44"/>
        <end position="65"/>
    </location>
</feature>
<name>A0A9P6U0V6_9FUNG</name>
<feature type="region of interest" description="Disordered" evidence="1">
    <location>
        <begin position="1"/>
        <end position="187"/>
    </location>
</feature>
<keyword evidence="3" id="KW-1185">Reference proteome</keyword>
<dbReference type="Proteomes" id="UP000807716">
    <property type="component" value="Unassembled WGS sequence"/>
</dbReference>
<reference evidence="2" key="1">
    <citation type="journal article" date="2020" name="Fungal Divers.">
        <title>Resolving the Mortierellaceae phylogeny through synthesis of multi-gene phylogenetics and phylogenomics.</title>
        <authorList>
            <person name="Vandepol N."/>
            <person name="Liber J."/>
            <person name="Desiro A."/>
            <person name="Na H."/>
            <person name="Kennedy M."/>
            <person name="Barry K."/>
            <person name="Grigoriev I.V."/>
            <person name="Miller A.N."/>
            <person name="O'Donnell K."/>
            <person name="Stajich J.E."/>
            <person name="Bonito G."/>
        </authorList>
    </citation>
    <scope>NUCLEOTIDE SEQUENCE</scope>
    <source>
        <strain evidence="2">BC1065</strain>
    </source>
</reference>
<comment type="caution">
    <text evidence="2">The sequence shown here is derived from an EMBL/GenBank/DDBJ whole genome shotgun (WGS) entry which is preliminary data.</text>
</comment>
<sequence>MAAHHIPRTSNERTFPDTSDEDYDLIAAAAESQRKQEAKRQLMPTPSSSSGSQQRPVGSSGGSDTYSDRYPVTFLDTDDPAFRLIGSSRSTSSSPASTVVTSFSDDESSPNDPRRPHRPQLGQSPSPPPPHQGCPAASSSSAAISGDSSYSGLFPDNVSDAGSNGSQQQQQQQQTWPLPLDRSPNPYVVDLRDQSLESQTQALNRSMLLSGSR</sequence>
<organism evidence="2 3">
    <name type="scientific">Actinomortierella ambigua</name>
    <dbReference type="NCBI Taxonomy" id="1343610"/>
    <lineage>
        <taxon>Eukaryota</taxon>
        <taxon>Fungi</taxon>
        <taxon>Fungi incertae sedis</taxon>
        <taxon>Mucoromycota</taxon>
        <taxon>Mortierellomycotina</taxon>
        <taxon>Mortierellomycetes</taxon>
        <taxon>Mortierellales</taxon>
        <taxon>Mortierellaceae</taxon>
        <taxon>Actinomortierella</taxon>
    </lineage>
</organism>
<feature type="compositionally biased region" description="Low complexity" evidence="1">
    <location>
        <begin position="87"/>
        <end position="103"/>
    </location>
</feature>
<proteinExistence type="predicted"/>
<dbReference type="AlphaFoldDB" id="A0A9P6U0V6"/>
<evidence type="ECO:0000313" key="3">
    <source>
        <dbReference type="Proteomes" id="UP000807716"/>
    </source>
</evidence>